<comment type="caution">
    <text evidence="3">The sequence shown here is derived from an EMBL/GenBank/DDBJ whole genome shotgun (WGS) entry which is preliminary data.</text>
</comment>
<accession>A0A2N7ATX0</accession>
<dbReference type="Proteomes" id="UP000235649">
    <property type="component" value="Unassembled WGS sequence"/>
</dbReference>
<proteinExistence type="predicted"/>
<evidence type="ECO:0000313" key="3">
    <source>
        <dbReference type="EMBL" id="PMD70243.1"/>
    </source>
</evidence>
<dbReference type="Pfam" id="PF04531">
    <property type="entry name" value="Phage_holin_1"/>
    <property type="match status" value="1"/>
</dbReference>
<dbReference type="RefSeq" id="WP_102196232.1">
    <property type="nucleotide sequence ID" value="NZ_NIPR01000022.1"/>
</dbReference>
<feature type="transmembrane region" description="Helical" evidence="2">
    <location>
        <begin position="12"/>
        <end position="33"/>
    </location>
</feature>
<feature type="region of interest" description="Disordered" evidence="1">
    <location>
        <begin position="69"/>
        <end position="97"/>
    </location>
</feature>
<sequence length="97" mass="10718">MKNKLTLDTHSAVWWVSTLSLVGVLVQQVGHLFGWEITGEELNQAMGIVNTVLTIAGSLGLVYDTSKDKTNESNTVQSDLTEVKTPTYQNPTNLRRN</sequence>
<feature type="transmembrane region" description="Helical" evidence="2">
    <location>
        <begin position="45"/>
        <end position="63"/>
    </location>
</feature>
<keyword evidence="2" id="KW-0472">Membrane</keyword>
<dbReference type="OrthoDB" id="2322822at2"/>
<keyword evidence="2" id="KW-1133">Transmembrane helix</keyword>
<organism evidence="3 4">
    <name type="scientific">Companilactobacillus nuruki</name>
    <dbReference type="NCBI Taxonomy" id="1993540"/>
    <lineage>
        <taxon>Bacteria</taxon>
        <taxon>Bacillati</taxon>
        <taxon>Bacillota</taxon>
        <taxon>Bacilli</taxon>
        <taxon>Lactobacillales</taxon>
        <taxon>Lactobacillaceae</taxon>
        <taxon>Companilactobacillus</taxon>
    </lineage>
</organism>
<keyword evidence="4" id="KW-1185">Reference proteome</keyword>
<feature type="compositionally biased region" description="Polar residues" evidence="1">
    <location>
        <begin position="72"/>
        <end position="97"/>
    </location>
</feature>
<evidence type="ECO:0000313" key="4">
    <source>
        <dbReference type="Proteomes" id="UP000235649"/>
    </source>
</evidence>
<name>A0A2N7ATX0_9LACO</name>
<evidence type="ECO:0000256" key="1">
    <source>
        <dbReference type="SAM" id="MobiDB-lite"/>
    </source>
</evidence>
<reference evidence="3 4" key="1">
    <citation type="submission" date="2017-05" db="EMBL/GenBank/DDBJ databases">
        <title>Lactobacillus nurukis nov., sp. nov., isolated from nuruk.</title>
        <authorList>
            <person name="Kim S.-J."/>
        </authorList>
    </citation>
    <scope>NUCLEOTIDE SEQUENCE [LARGE SCALE GENOMIC DNA]</scope>
    <source>
        <strain evidence="3 4">SYF10-1a</strain>
    </source>
</reference>
<protein>
    <submittedName>
        <fullName evidence="3">Holin</fullName>
    </submittedName>
</protein>
<dbReference type="AlphaFoldDB" id="A0A2N7ATX0"/>
<dbReference type="InterPro" id="IPR006485">
    <property type="entry name" value="Phage-like_holin"/>
</dbReference>
<gene>
    <name evidence="3" type="ORF">CBP76_07055</name>
</gene>
<keyword evidence="2" id="KW-0812">Transmembrane</keyword>
<dbReference type="EMBL" id="NIPR01000022">
    <property type="protein sequence ID" value="PMD70243.1"/>
    <property type="molecule type" value="Genomic_DNA"/>
</dbReference>
<evidence type="ECO:0000256" key="2">
    <source>
        <dbReference type="SAM" id="Phobius"/>
    </source>
</evidence>